<dbReference type="InterPro" id="IPR032342">
    <property type="entry name" value="DUF4861"/>
</dbReference>
<keyword evidence="1" id="KW-0732">Signal</keyword>
<proteinExistence type="predicted"/>
<evidence type="ECO:0000313" key="2">
    <source>
        <dbReference type="EMBL" id="MBD1429147.1"/>
    </source>
</evidence>
<sequence>MKKFISYMVISSAFVGFAWAQKSISITNPTDNSRLELVSIPFLKFTKHFGVDTIFTIKDQASGKVYLHQLENLGQSQPQNVLVQVPISSKGKLNLVVSKDKAPSFPSKTYARYVPERFDDFAWENDVVAFRMYGKALEGRADDAQGMDYWAKRTENLVVNKWYKGDDYHKDHGEGLDYYSVGQTLGAGDIALYHNNTIHFTKHYRTYQILDNGPLRTTFKLTFEPQTIENQEIALTKTISIDAGQNFNKIVVDLSNKQANKTPVVVGLAKRNESKPEVEFDKQDKTLVYWEPNINDAGHTGTALVLTNQKVQYIDSNEKQFLLKTEISNNKPFVYYNGAAWNKAGKITSFGQWEDAVEDYAEYIRKPLKVKLK</sequence>
<feature type="signal peptide" evidence="1">
    <location>
        <begin position="1"/>
        <end position="20"/>
    </location>
</feature>
<dbReference type="Proteomes" id="UP000651271">
    <property type="component" value="Unassembled WGS sequence"/>
</dbReference>
<dbReference type="EMBL" id="JACOIJ010000008">
    <property type="protein sequence ID" value="MBD1429147.1"/>
    <property type="molecule type" value="Genomic_DNA"/>
</dbReference>
<comment type="caution">
    <text evidence="2">The sequence shown here is derived from an EMBL/GenBank/DDBJ whole genome shotgun (WGS) entry which is preliminary data.</text>
</comment>
<gene>
    <name evidence="2" type="ORF">H8B04_06125</name>
</gene>
<organism evidence="2 3">
    <name type="scientific">Sphingobacterium litopenaei</name>
    <dbReference type="NCBI Taxonomy" id="2763500"/>
    <lineage>
        <taxon>Bacteria</taxon>
        <taxon>Pseudomonadati</taxon>
        <taxon>Bacteroidota</taxon>
        <taxon>Sphingobacteriia</taxon>
        <taxon>Sphingobacteriales</taxon>
        <taxon>Sphingobacteriaceae</taxon>
        <taxon>Sphingobacterium</taxon>
    </lineage>
</organism>
<feature type="chain" id="PRO_5045953082" evidence="1">
    <location>
        <begin position="21"/>
        <end position="373"/>
    </location>
</feature>
<evidence type="ECO:0000256" key="1">
    <source>
        <dbReference type="SAM" id="SignalP"/>
    </source>
</evidence>
<name>A0ABR7YCW1_9SPHI</name>
<keyword evidence="3" id="KW-1185">Reference proteome</keyword>
<accession>A0ABR7YCW1</accession>
<dbReference type="RefSeq" id="WP_190301771.1">
    <property type="nucleotide sequence ID" value="NZ_JACOIJ010000008.1"/>
</dbReference>
<dbReference type="Pfam" id="PF16153">
    <property type="entry name" value="DUF4861"/>
    <property type="match status" value="1"/>
</dbReference>
<protein>
    <submittedName>
        <fullName evidence="2">DUF4861 family protein</fullName>
    </submittedName>
</protein>
<reference evidence="2 3" key="1">
    <citation type="submission" date="2020-08" db="EMBL/GenBank/DDBJ databases">
        <title>Sphingobacterium sp. DN04309 isolated from aquaculture water.</title>
        <authorList>
            <person name="Zhang M."/>
        </authorList>
    </citation>
    <scope>NUCLEOTIDE SEQUENCE [LARGE SCALE GENOMIC DNA]</scope>
    <source>
        <strain evidence="2 3">DN04309</strain>
    </source>
</reference>
<evidence type="ECO:0000313" key="3">
    <source>
        <dbReference type="Proteomes" id="UP000651271"/>
    </source>
</evidence>